<feature type="region of interest" description="Disordered" evidence="2">
    <location>
        <begin position="333"/>
        <end position="394"/>
    </location>
</feature>
<dbReference type="EMBL" id="JAPDFR010000002">
    <property type="protein sequence ID" value="KAK0389423.1"/>
    <property type="molecule type" value="Genomic_DNA"/>
</dbReference>
<dbReference type="GO" id="GO:0003729">
    <property type="term" value="F:mRNA binding"/>
    <property type="evidence" value="ECO:0007669"/>
    <property type="project" value="TreeGrafter"/>
</dbReference>
<name>A0AA39GL66_SARSR</name>
<evidence type="ECO:0000313" key="5">
    <source>
        <dbReference type="Proteomes" id="UP001175261"/>
    </source>
</evidence>
<dbReference type="GO" id="GO:0005634">
    <property type="term" value="C:nucleus"/>
    <property type="evidence" value="ECO:0007669"/>
    <property type="project" value="TreeGrafter"/>
</dbReference>
<dbReference type="CDD" id="cd00590">
    <property type="entry name" value="RRM_SF"/>
    <property type="match status" value="1"/>
</dbReference>
<proteinExistence type="predicted"/>
<evidence type="ECO:0000256" key="2">
    <source>
        <dbReference type="SAM" id="MobiDB-lite"/>
    </source>
</evidence>
<dbReference type="Gene3D" id="3.30.70.330">
    <property type="match status" value="1"/>
</dbReference>
<feature type="region of interest" description="Disordered" evidence="2">
    <location>
        <begin position="205"/>
        <end position="244"/>
    </location>
</feature>
<evidence type="ECO:0000256" key="1">
    <source>
        <dbReference type="ARBA" id="ARBA00022884"/>
    </source>
</evidence>
<accession>A0AA39GL66</accession>
<dbReference type="PANTHER" id="PTHR23003">
    <property type="entry name" value="RNA RECOGNITION MOTIF RRM DOMAIN CONTAINING PROTEIN"/>
    <property type="match status" value="1"/>
</dbReference>
<protein>
    <recommendedName>
        <fullName evidence="3">RRM domain-containing protein</fullName>
    </recommendedName>
</protein>
<dbReference type="InterPro" id="IPR000504">
    <property type="entry name" value="RRM_dom"/>
</dbReference>
<dbReference type="GO" id="GO:0005737">
    <property type="term" value="C:cytoplasm"/>
    <property type="evidence" value="ECO:0007669"/>
    <property type="project" value="TreeGrafter"/>
</dbReference>
<keyword evidence="1" id="KW-0694">RNA-binding</keyword>
<comment type="caution">
    <text evidence="4">The sequence shown here is derived from an EMBL/GenBank/DDBJ whole genome shotgun (WGS) entry which is preliminary data.</text>
</comment>
<dbReference type="InterPro" id="IPR050374">
    <property type="entry name" value="RRT5_SRSF_SR"/>
</dbReference>
<sequence length="394" mass="42527">MTSAPQSPGEITFQADVGPGDITGVYYITICNLPFETSWQQLKDWLRPHCEVDHIEVFNTSTSGWVRLRGRTNFDKAWSRLDGGNFHGRSIIASDKNKSEVIKIKELLDFKYNTQRARQRSDQAILTQPASPIPCRSPGSVAMIPPASTGSNAQYYTTIISPPCLPMASAGAPGYVGLPHFTMPPGGVLAYSHGHVAMKPLFEAQQRPSKPMKCPHQSHAGHDQHLATNASPGEPSRSDPLQAASPDHCKILLKNIPHRSGAKDIDIWARRKLGPFEKGLNGVDVPLDDSGAISRGHAVLRLNSLIHADLVIKKLHKATFRGRTITATSLEDEGAYGKGKHKTTSASGHNNGPESISVLEFSTDFSGAPTNARPSRSGPLVVEGSSRKATGNGQ</sequence>
<dbReference type="InterPro" id="IPR012677">
    <property type="entry name" value="Nucleotide-bd_a/b_plait_sf"/>
</dbReference>
<keyword evidence="5" id="KW-1185">Reference proteome</keyword>
<gene>
    <name evidence="4" type="ORF">NLU13_2998</name>
</gene>
<dbReference type="InterPro" id="IPR035979">
    <property type="entry name" value="RBD_domain_sf"/>
</dbReference>
<organism evidence="4 5">
    <name type="scientific">Sarocladium strictum</name>
    <name type="common">Black bundle disease fungus</name>
    <name type="synonym">Acremonium strictum</name>
    <dbReference type="NCBI Taxonomy" id="5046"/>
    <lineage>
        <taxon>Eukaryota</taxon>
        <taxon>Fungi</taxon>
        <taxon>Dikarya</taxon>
        <taxon>Ascomycota</taxon>
        <taxon>Pezizomycotina</taxon>
        <taxon>Sordariomycetes</taxon>
        <taxon>Hypocreomycetidae</taxon>
        <taxon>Hypocreales</taxon>
        <taxon>Sarocladiaceae</taxon>
        <taxon>Sarocladium</taxon>
    </lineage>
</organism>
<reference evidence="4" key="1">
    <citation type="submission" date="2022-10" db="EMBL/GenBank/DDBJ databases">
        <title>Determination and structural analysis of whole genome sequence of Sarocladium strictum F4-1.</title>
        <authorList>
            <person name="Hu L."/>
            <person name="Jiang Y."/>
        </authorList>
    </citation>
    <scope>NUCLEOTIDE SEQUENCE</scope>
    <source>
        <strain evidence="4">F4-1</strain>
    </source>
</reference>
<dbReference type="SUPFAM" id="SSF54928">
    <property type="entry name" value="RNA-binding domain, RBD"/>
    <property type="match status" value="2"/>
</dbReference>
<dbReference type="Proteomes" id="UP001175261">
    <property type="component" value="Unassembled WGS sequence"/>
</dbReference>
<dbReference type="AlphaFoldDB" id="A0AA39GL66"/>
<feature type="compositionally biased region" description="Polar residues" evidence="2">
    <location>
        <begin position="344"/>
        <end position="354"/>
    </location>
</feature>
<feature type="domain" description="RRM" evidence="3">
    <location>
        <begin position="29"/>
        <end position="91"/>
    </location>
</feature>
<dbReference type="Pfam" id="PF00076">
    <property type="entry name" value="RRM_1"/>
    <property type="match status" value="1"/>
</dbReference>
<evidence type="ECO:0000259" key="3">
    <source>
        <dbReference type="Pfam" id="PF00076"/>
    </source>
</evidence>
<feature type="compositionally biased region" description="Polar residues" evidence="2">
    <location>
        <begin position="363"/>
        <end position="374"/>
    </location>
</feature>
<evidence type="ECO:0000313" key="4">
    <source>
        <dbReference type="EMBL" id="KAK0389423.1"/>
    </source>
</evidence>